<evidence type="ECO:0000259" key="11">
    <source>
        <dbReference type="Pfam" id="PF17808"/>
    </source>
</evidence>
<dbReference type="InterPro" id="IPR025733">
    <property type="entry name" value="PAPs_C"/>
</dbReference>
<name>A0A250WZD4_9CHLO</name>
<dbReference type="InterPro" id="IPR040974">
    <property type="entry name" value="Fn3_PAP"/>
</dbReference>
<accession>A0A250WZD4</accession>
<dbReference type="OrthoDB" id="45007at2759"/>
<organism evidence="12 13">
    <name type="scientific">Chlamydomonas eustigma</name>
    <dbReference type="NCBI Taxonomy" id="1157962"/>
    <lineage>
        <taxon>Eukaryota</taxon>
        <taxon>Viridiplantae</taxon>
        <taxon>Chlorophyta</taxon>
        <taxon>core chlorophytes</taxon>
        <taxon>Chlorophyceae</taxon>
        <taxon>CS clade</taxon>
        <taxon>Chlamydomonadales</taxon>
        <taxon>Chlamydomonadaceae</taxon>
        <taxon>Chlamydomonas</taxon>
    </lineage>
</organism>
<dbReference type="InterPro" id="IPR015914">
    <property type="entry name" value="PAPs_N"/>
</dbReference>
<dbReference type="PANTHER" id="PTHR45778">
    <property type="entry name" value="PURPLE ACID PHOSPHATASE-RELATED"/>
    <property type="match status" value="1"/>
</dbReference>
<evidence type="ECO:0000313" key="13">
    <source>
        <dbReference type="Proteomes" id="UP000232323"/>
    </source>
</evidence>
<dbReference type="Gene3D" id="2.60.40.380">
    <property type="entry name" value="Purple acid phosphatase-like, N-terminal"/>
    <property type="match status" value="1"/>
</dbReference>
<comment type="catalytic activity">
    <reaction evidence="7">
        <text>a phosphate monoester + H2O = an alcohol + phosphate</text>
        <dbReference type="Rhea" id="RHEA:15017"/>
        <dbReference type="ChEBI" id="CHEBI:15377"/>
        <dbReference type="ChEBI" id="CHEBI:30879"/>
        <dbReference type="ChEBI" id="CHEBI:43474"/>
        <dbReference type="ChEBI" id="CHEBI:67140"/>
        <dbReference type="EC" id="3.1.3.2"/>
    </reaction>
</comment>
<dbReference type="PANTHER" id="PTHR45778:SF3">
    <property type="entry name" value="PURPLE ACID PHOSPHATASE"/>
    <property type="match status" value="1"/>
</dbReference>
<evidence type="ECO:0000256" key="3">
    <source>
        <dbReference type="ARBA" id="ARBA00011738"/>
    </source>
</evidence>
<evidence type="ECO:0000256" key="7">
    <source>
        <dbReference type="RuleBase" id="RU361203"/>
    </source>
</evidence>
<evidence type="ECO:0000259" key="10">
    <source>
        <dbReference type="Pfam" id="PF16656"/>
    </source>
</evidence>
<keyword evidence="6" id="KW-0325">Glycoprotein</keyword>
<sequence>MASYFNTLPLITALIAVLAASQPHEHPFTEFAKLAPTMVERMNPSAIMSVNVSSFMNNGDYVNVSWSGISNPSAYDVIALYSPAKADVTKKIPVQIMNASSTTPSYGQSGAGWTIFKLINTRQDYVFKLIQNGTFNPTAASAMVVAQSPVILNNIPSQPFGGHLTVHKNAKKIVLQWTSGSSATQYVEYGAASGPFTGLVSSTSELTYTEKDMHTVTIPLTGLSPNTPVSYRFGSKTVGWSGPYSFLIPPRVGAQSDPSLKFLIFVDVGQSNAVAYYDYPGSGYTPGLDLSYMPPSEINSVKLPSYLAKETAHLALLPGDLSYAMGYVSDWDYFTHQFEPAFTQFPTAFGLGNHERDWPYTGDAFNNTSHDSGGECGIAILKRFYTPGSRRALKNMNGKAPGALYYSFERGPVHFIMLDTELPSSVGTDQNKFVQKDLANVDRSLTPWIVVTLHRMMVAPATYSKPFVGDLQVEARLQEDYQELFMKYKVNMVIAGHEHAYARTCMFYNYTCVNATNPAPNGSTTAPVYMLAGNAGASFTHGFPVPLPNWVENGFQFKNGYLRFEANYTHLVMQSVSDDTGLVNDNVILQQ</sequence>
<proteinExistence type="inferred from homology"/>
<evidence type="ECO:0000256" key="4">
    <source>
        <dbReference type="ARBA" id="ARBA00022525"/>
    </source>
</evidence>
<comment type="subunit">
    <text evidence="3">Homodimer.</text>
</comment>
<dbReference type="GO" id="GO:0003993">
    <property type="term" value="F:acid phosphatase activity"/>
    <property type="evidence" value="ECO:0007669"/>
    <property type="project" value="UniProtKB-EC"/>
</dbReference>
<feature type="signal peptide" evidence="7">
    <location>
        <begin position="1"/>
        <end position="21"/>
    </location>
</feature>
<evidence type="ECO:0000256" key="2">
    <source>
        <dbReference type="ARBA" id="ARBA00008723"/>
    </source>
</evidence>
<reference evidence="12 13" key="1">
    <citation type="submission" date="2017-08" db="EMBL/GenBank/DDBJ databases">
        <title>Acidophilic green algal genome provides insights into adaptation to an acidic environment.</title>
        <authorList>
            <person name="Hirooka S."/>
            <person name="Hirose Y."/>
            <person name="Kanesaki Y."/>
            <person name="Higuchi S."/>
            <person name="Fujiwara T."/>
            <person name="Onuma R."/>
            <person name="Era A."/>
            <person name="Ohbayashi R."/>
            <person name="Uzuka A."/>
            <person name="Nozaki H."/>
            <person name="Yoshikawa H."/>
            <person name="Miyagishima S.Y."/>
        </authorList>
    </citation>
    <scope>NUCLEOTIDE SEQUENCE [LARGE SCALE GENOMIC DNA]</scope>
    <source>
        <strain evidence="12 13">NIES-2499</strain>
    </source>
</reference>
<feature type="domain" description="Purple acid phosphatase Fn3-like" evidence="11">
    <location>
        <begin position="56"/>
        <end position="139"/>
    </location>
</feature>
<dbReference type="SUPFAM" id="SSF56300">
    <property type="entry name" value="Metallo-dependent phosphatases"/>
    <property type="match status" value="1"/>
</dbReference>
<dbReference type="AlphaFoldDB" id="A0A250WZD4"/>
<evidence type="ECO:0000256" key="5">
    <source>
        <dbReference type="ARBA" id="ARBA00022729"/>
    </source>
</evidence>
<keyword evidence="13" id="KW-1185">Reference proteome</keyword>
<comment type="subcellular location">
    <subcellularLocation>
        <location evidence="1">Secreted</location>
    </subcellularLocation>
</comment>
<comment type="caution">
    <text evidence="12">The sequence shown here is derived from an EMBL/GenBank/DDBJ whole genome shotgun (WGS) entry which is preliminary data.</text>
</comment>
<dbReference type="InterPro" id="IPR004843">
    <property type="entry name" value="Calcineurin-like_PHP"/>
</dbReference>
<dbReference type="Pfam" id="PF17808">
    <property type="entry name" value="fn3_PAP"/>
    <property type="match status" value="1"/>
</dbReference>
<dbReference type="EC" id="3.1.3.2" evidence="7"/>
<dbReference type="SUPFAM" id="SSF49363">
    <property type="entry name" value="Purple acid phosphatase, N-terminal domain"/>
    <property type="match status" value="1"/>
</dbReference>
<evidence type="ECO:0000259" key="8">
    <source>
        <dbReference type="Pfam" id="PF00149"/>
    </source>
</evidence>
<dbReference type="InterPro" id="IPR008963">
    <property type="entry name" value="Purple_acid_Pase-like_N"/>
</dbReference>
<keyword evidence="7" id="KW-0378">Hydrolase</keyword>
<feature type="domain" description="Purple acid phosphatase N-terminal" evidence="10">
    <location>
        <begin position="159"/>
        <end position="246"/>
    </location>
</feature>
<dbReference type="Pfam" id="PF16656">
    <property type="entry name" value="Pur_ac_phosph_N"/>
    <property type="match status" value="1"/>
</dbReference>
<dbReference type="Proteomes" id="UP000232323">
    <property type="component" value="Unassembled WGS sequence"/>
</dbReference>
<protein>
    <recommendedName>
        <fullName evidence="7">Purple acid phosphatase</fullName>
        <ecNumber evidence="7">3.1.3.2</ecNumber>
    </recommendedName>
</protein>
<feature type="chain" id="PRO_5011814548" description="Purple acid phosphatase" evidence="7">
    <location>
        <begin position="22"/>
        <end position="591"/>
    </location>
</feature>
<evidence type="ECO:0000259" key="9">
    <source>
        <dbReference type="Pfam" id="PF14008"/>
    </source>
</evidence>
<evidence type="ECO:0000256" key="1">
    <source>
        <dbReference type="ARBA" id="ARBA00004613"/>
    </source>
</evidence>
<evidence type="ECO:0000256" key="6">
    <source>
        <dbReference type="ARBA" id="ARBA00023180"/>
    </source>
</evidence>
<dbReference type="STRING" id="1157962.A0A250WZD4"/>
<feature type="domain" description="Purple acid phosphatase C-terminal" evidence="9">
    <location>
        <begin position="526"/>
        <end position="585"/>
    </location>
</feature>
<keyword evidence="5 7" id="KW-0732">Signal</keyword>
<dbReference type="InterPro" id="IPR041792">
    <property type="entry name" value="MPP_PAP"/>
</dbReference>
<keyword evidence="4" id="KW-0964">Secreted</keyword>
<dbReference type="InterPro" id="IPR029052">
    <property type="entry name" value="Metallo-depent_PP-like"/>
</dbReference>
<feature type="domain" description="Calcineurin-like phosphoesterase" evidence="8">
    <location>
        <begin position="308"/>
        <end position="501"/>
    </location>
</feature>
<dbReference type="CDD" id="cd00839">
    <property type="entry name" value="MPP_PAPs"/>
    <property type="match status" value="1"/>
</dbReference>
<gene>
    <name evidence="12" type="ORF">CEUSTIGMA_g3635.t1</name>
</gene>
<dbReference type="GO" id="GO:0046872">
    <property type="term" value="F:metal ion binding"/>
    <property type="evidence" value="ECO:0007669"/>
    <property type="project" value="InterPro"/>
</dbReference>
<comment type="similarity">
    <text evidence="2 7">Belongs to the metallophosphoesterase superfamily. Purple acid phosphatase family.</text>
</comment>
<dbReference type="GO" id="GO:0005576">
    <property type="term" value="C:extracellular region"/>
    <property type="evidence" value="ECO:0007669"/>
    <property type="project" value="UniProtKB-SubCell"/>
</dbReference>
<dbReference type="Pfam" id="PF14008">
    <property type="entry name" value="Metallophos_C"/>
    <property type="match status" value="1"/>
</dbReference>
<dbReference type="Pfam" id="PF00149">
    <property type="entry name" value="Metallophos"/>
    <property type="match status" value="1"/>
</dbReference>
<dbReference type="Gene3D" id="3.60.21.10">
    <property type="match status" value="1"/>
</dbReference>
<evidence type="ECO:0000313" key="12">
    <source>
        <dbReference type="EMBL" id="GAX76191.1"/>
    </source>
</evidence>
<dbReference type="EMBL" id="BEGY01000016">
    <property type="protein sequence ID" value="GAX76191.1"/>
    <property type="molecule type" value="Genomic_DNA"/>
</dbReference>